<evidence type="ECO:0008006" key="9">
    <source>
        <dbReference type="Google" id="ProtNLM"/>
    </source>
</evidence>
<evidence type="ECO:0000256" key="3">
    <source>
        <dbReference type="ARBA" id="ARBA00022723"/>
    </source>
</evidence>
<evidence type="ECO:0000256" key="2">
    <source>
        <dbReference type="ARBA" id="ARBA00022505"/>
    </source>
</evidence>
<keyword evidence="3" id="KW-0479">Metal-binding</keyword>
<dbReference type="InterPro" id="IPR014756">
    <property type="entry name" value="Ig_E-set"/>
</dbReference>
<evidence type="ECO:0000259" key="5">
    <source>
        <dbReference type="Pfam" id="PF00174"/>
    </source>
</evidence>
<dbReference type="GO" id="GO:0008482">
    <property type="term" value="F:sulfite oxidase activity"/>
    <property type="evidence" value="ECO:0007669"/>
    <property type="project" value="TreeGrafter"/>
</dbReference>
<dbReference type="PRINTS" id="PR00407">
    <property type="entry name" value="EUMOPTERIN"/>
</dbReference>
<dbReference type="GO" id="GO:0043546">
    <property type="term" value="F:molybdopterin cofactor binding"/>
    <property type="evidence" value="ECO:0007669"/>
    <property type="project" value="TreeGrafter"/>
</dbReference>
<dbReference type="InterPro" id="IPR000572">
    <property type="entry name" value="OxRdtase_Mopterin-bd_dom"/>
</dbReference>
<evidence type="ECO:0000313" key="8">
    <source>
        <dbReference type="Proteomes" id="UP001151582"/>
    </source>
</evidence>
<evidence type="ECO:0000313" key="7">
    <source>
        <dbReference type="EMBL" id="KAJ1977951.1"/>
    </source>
</evidence>
<dbReference type="InterPro" id="IPR005066">
    <property type="entry name" value="MoCF_OxRdtse_dimer"/>
</dbReference>
<keyword evidence="4" id="KW-0560">Oxidoreductase</keyword>
<reference evidence="7" key="1">
    <citation type="submission" date="2022-07" db="EMBL/GenBank/DDBJ databases">
        <title>Phylogenomic reconstructions and comparative analyses of Kickxellomycotina fungi.</title>
        <authorList>
            <person name="Reynolds N.K."/>
            <person name="Stajich J.E."/>
            <person name="Barry K."/>
            <person name="Grigoriev I.V."/>
            <person name="Crous P."/>
            <person name="Smith M.E."/>
        </authorList>
    </citation>
    <scope>NUCLEOTIDE SEQUENCE</scope>
    <source>
        <strain evidence="7">RSA 567</strain>
    </source>
</reference>
<dbReference type="Gene3D" id="3.90.420.10">
    <property type="entry name" value="Oxidoreductase, molybdopterin-binding domain"/>
    <property type="match status" value="1"/>
</dbReference>
<dbReference type="AlphaFoldDB" id="A0A9W8B289"/>
<feature type="domain" description="Oxidoreductase molybdopterin-binding" evidence="5">
    <location>
        <begin position="71"/>
        <end position="252"/>
    </location>
</feature>
<keyword evidence="8" id="KW-1185">Reference proteome</keyword>
<proteinExistence type="predicted"/>
<name>A0A9W8B289_9FUNG</name>
<dbReference type="Proteomes" id="UP001151582">
    <property type="component" value="Unassembled WGS sequence"/>
</dbReference>
<dbReference type="GO" id="GO:0005739">
    <property type="term" value="C:mitochondrion"/>
    <property type="evidence" value="ECO:0007669"/>
    <property type="project" value="TreeGrafter"/>
</dbReference>
<dbReference type="SUPFAM" id="SSF81296">
    <property type="entry name" value="E set domains"/>
    <property type="match status" value="1"/>
</dbReference>
<sequence length="425" mass="47552">MAPKTFKSVAEQDRYYKSLAPTFPYLNEPTASRDRDVLLVRAEQPFNAEPRLPQLVEHMVTPVTRFFKRNHGPIPTLDPANYTLTIQVVDGPTTVWRLDQLQMQFDTHEVMAAVQCAGNRRDGLNRVNKVKGVIWGPGTISNAVWSGVKLRDVLVASGVPADPAHSTYQQWHVDFKAYGLSAEDECYGSSVFASKALNPHEDVLLAFKMNGQVLPRDHGYPCRVIVPGVIGARSVKWLRTVTVQPHESLSFYQRRDYKVLPPQANATNLALYWDTISALQAMNVQSVICEPTEDSPRPLDNQPYTIKGYAISGGGCRIDRVDVSLDNGKTWLVARLFRPVSSSAARRNPELNDLPTTKHWAWTLWACQVESGIPKNAVLVCRAWDANGNTQPSEPTWNYRGVMNNSWFKVDIAKCPAALLTKAHM</sequence>
<dbReference type="Gene3D" id="2.60.40.650">
    <property type="match status" value="1"/>
</dbReference>
<dbReference type="EMBL" id="JANBQB010000309">
    <property type="protein sequence ID" value="KAJ1977951.1"/>
    <property type="molecule type" value="Genomic_DNA"/>
</dbReference>
<comment type="cofactor">
    <cofactor evidence="1">
        <name>Mo-molybdopterin</name>
        <dbReference type="ChEBI" id="CHEBI:71302"/>
    </cofactor>
</comment>
<organism evidence="7 8">
    <name type="scientific">Dimargaris verticillata</name>
    <dbReference type="NCBI Taxonomy" id="2761393"/>
    <lineage>
        <taxon>Eukaryota</taxon>
        <taxon>Fungi</taxon>
        <taxon>Fungi incertae sedis</taxon>
        <taxon>Zoopagomycota</taxon>
        <taxon>Kickxellomycotina</taxon>
        <taxon>Dimargaritomycetes</taxon>
        <taxon>Dimargaritales</taxon>
        <taxon>Dimargaritaceae</taxon>
        <taxon>Dimargaris</taxon>
    </lineage>
</organism>
<dbReference type="GO" id="GO:0020037">
    <property type="term" value="F:heme binding"/>
    <property type="evidence" value="ECO:0007669"/>
    <property type="project" value="TreeGrafter"/>
</dbReference>
<dbReference type="InterPro" id="IPR008335">
    <property type="entry name" value="Mopterin_OxRdtase_euk"/>
</dbReference>
<feature type="domain" description="Moybdenum cofactor oxidoreductase dimerisation" evidence="6">
    <location>
        <begin position="278"/>
        <end position="414"/>
    </location>
</feature>
<accession>A0A9W8B289</accession>
<dbReference type="PANTHER" id="PTHR19372:SF7">
    <property type="entry name" value="SULFITE OXIDASE, MITOCHONDRIAL"/>
    <property type="match status" value="1"/>
</dbReference>
<comment type="caution">
    <text evidence="7">The sequence shown here is derived from an EMBL/GenBank/DDBJ whole genome shotgun (WGS) entry which is preliminary data.</text>
</comment>
<evidence type="ECO:0000256" key="4">
    <source>
        <dbReference type="ARBA" id="ARBA00023002"/>
    </source>
</evidence>
<dbReference type="GO" id="GO:0030151">
    <property type="term" value="F:molybdenum ion binding"/>
    <property type="evidence" value="ECO:0007669"/>
    <property type="project" value="InterPro"/>
</dbReference>
<dbReference type="Pfam" id="PF00174">
    <property type="entry name" value="Oxidored_molyb"/>
    <property type="match status" value="1"/>
</dbReference>
<dbReference type="GO" id="GO:0006790">
    <property type="term" value="P:sulfur compound metabolic process"/>
    <property type="evidence" value="ECO:0007669"/>
    <property type="project" value="TreeGrafter"/>
</dbReference>
<evidence type="ECO:0000256" key="1">
    <source>
        <dbReference type="ARBA" id="ARBA00001924"/>
    </source>
</evidence>
<dbReference type="InterPro" id="IPR036374">
    <property type="entry name" value="OxRdtase_Mopterin-bd_sf"/>
</dbReference>
<gene>
    <name evidence="7" type="ORF">H4R34_003384</name>
</gene>
<dbReference type="SUPFAM" id="SSF56524">
    <property type="entry name" value="Oxidoreductase molybdopterin-binding domain"/>
    <property type="match status" value="1"/>
</dbReference>
<dbReference type="OrthoDB" id="10051395at2759"/>
<protein>
    <recommendedName>
        <fullName evidence="9">Sulfite oxidase</fullName>
    </recommendedName>
</protein>
<evidence type="ECO:0000259" key="6">
    <source>
        <dbReference type="Pfam" id="PF03404"/>
    </source>
</evidence>
<keyword evidence="2" id="KW-0500">Molybdenum</keyword>
<dbReference type="PANTHER" id="PTHR19372">
    <property type="entry name" value="SULFITE REDUCTASE"/>
    <property type="match status" value="1"/>
</dbReference>
<dbReference type="FunFam" id="3.90.420.10:FF:000002">
    <property type="entry name" value="sulfite oxidase, mitochondrial"/>
    <property type="match status" value="1"/>
</dbReference>
<dbReference type="Pfam" id="PF03404">
    <property type="entry name" value="Mo-co_dimer"/>
    <property type="match status" value="1"/>
</dbReference>